<dbReference type="Gene3D" id="3.30.40.10">
    <property type="entry name" value="Zinc/RING finger domain, C3HC4 (zinc finger)"/>
    <property type="match status" value="1"/>
</dbReference>
<dbReference type="Pfam" id="PF00498">
    <property type="entry name" value="FHA"/>
    <property type="match status" value="1"/>
</dbReference>
<dbReference type="InterPro" id="IPR000253">
    <property type="entry name" value="FHA_dom"/>
</dbReference>
<dbReference type="PROSITE" id="PS00518">
    <property type="entry name" value="ZF_RING_1"/>
    <property type="match status" value="1"/>
</dbReference>
<dbReference type="SMART" id="SM00240">
    <property type="entry name" value="FHA"/>
    <property type="match status" value="1"/>
</dbReference>
<dbReference type="InterPro" id="IPR001841">
    <property type="entry name" value="Znf_RING"/>
</dbReference>
<evidence type="ECO:0000256" key="1">
    <source>
        <dbReference type="ARBA" id="ARBA00000900"/>
    </source>
</evidence>
<comment type="catalytic activity">
    <reaction evidence="1">
        <text>S-ubiquitinyl-[E2 ubiquitin-conjugating enzyme]-L-cysteine + [acceptor protein]-L-lysine = [E2 ubiquitin-conjugating enzyme]-L-cysteine + N(6)-ubiquitinyl-[acceptor protein]-L-lysine.</text>
        <dbReference type="EC" id="2.3.2.27"/>
    </reaction>
</comment>
<sequence>MPGCASPPHSGEGTPVQRSLADEAADLFDLAAPPLQQPLVARLVPVYAGLPTLKLHQDSRNVIVGRGKAISEEYRINVSEKLSSQHCELIVDPVTLCVELRDMSTNGTFLNGVRLAKGESVALQNGDRVELTRPADSGADGQAPGNSVADITANGRVVYIFQRLKQETTKARITAELTCALCKSMFHRPCTVLPCTHVFCAGCISGWIARGEPNTCPECGENITDVRPTHRLQNCVENFLLSHPESRRPVEELAQLNAVDEIPVSGMKLAKRSRSESDGEGNSQSSSDSDRTPAVRHASLVFGPAVPLAGPQCAECDAPSTIDGFQCPVGGPHLRCAACRICFAERPLCGRPQRCHVCDLAFCHLYRPGGCTCSEVVSFKPFKEQDPLAVLPPQTFSGNTIEQRILSNYLASHNIPLKDVWSAALAKFEAGEWIPNMVLINGPMRADSPVCQGCAATVFAELLFEYRRQLPYDELPVSVTKRSNCWYGKECRTQFHTQQHAQIFNHVCYQEKRKE</sequence>
<keyword evidence="14" id="KW-0539">Nucleus</keyword>
<evidence type="ECO:0000256" key="18">
    <source>
        <dbReference type="PROSITE-ProRule" id="PRU00175"/>
    </source>
</evidence>
<keyword evidence="11" id="KW-0498">Mitosis</keyword>
<evidence type="ECO:0000256" key="2">
    <source>
        <dbReference type="ARBA" id="ARBA00004322"/>
    </source>
</evidence>
<dbReference type="SUPFAM" id="SSF57850">
    <property type="entry name" value="RING/U-box"/>
    <property type="match status" value="1"/>
</dbReference>
<dbReference type="OrthoDB" id="1305878at2759"/>
<comment type="pathway">
    <text evidence="3">Protein modification; protein ubiquitination.</text>
</comment>
<comment type="subcellular location">
    <subcellularLocation>
        <location evidence="2">Nucleus</location>
        <location evidence="2">PML body</location>
    </subcellularLocation>
</comment>
<dbReference type="GO" id="GO:0008270">
    <property type="term" value="F:zinc ion binding"/>
    <property type="evidence" value="ECO:0007669"/>
    <property type="project" value="UniProtKB-KW"/>
</dbReference>
<dbReference type="Gene3D" id="2.60.200.20">
    <property type="match status" value="1"/>
</dbReference>
<evidence type="ECO:0000256" key="9">
    <source>
        <dbReference type="ARBA" id="ARBA00022723"/>
    </source>
</evidence>
<evidence type="ECO:0000256" key="6">
    <source>
        <dbReference type="ARBA" id="ARBA00017908"/>
    </source>
</evidence>
<evidence type="ECO:0000256" key="7">
    <source>
        <dbReference type="ARBA" id="ARBA00022618"/>
    </source>
</evidence>
<accession>A0A836LJ66</accession>
<evidence type="ECO:0000256" key="3">
    <source>
        <dbReference type="ARBA" id="ARBA00004906"/>
    </source>
</evidence>
<feature type="region of interest" description="Disordered" evidence="19">
    <location>
        <begin position="268"/>
        <end position="294"/>
    </location>
</feature>
<dbReference type="Gene3D" id="3.30.40.140">
    <property type="match status" value="1"/>
</dbReference>
<evidence type="ECO:0000256" key="11">
    <source>
        <dbReference type="ARBA" id="ARBA00022776"/>
    </source>
</evidence>
<evidence type="ECO:0000256" key="15">
    <source>
        <dbReference type="ARBA" id="ARBA00023306"/>
    </source>
</evidence>
<dbReference type="PROSITE" id="PS50006">
    <property type="entry name" value="FHA_DOMAIN"/>
    <property type="match status" value="1"/>
</dbReference>
<evidence type="ECO:0000256" key="8">
    <source>
        <dbReference type="ARBA" id="ARBA00022679"/>
    </source>
</evidence>
<comment type="caution">
    <text evidence="22">The sequence shown here is derived from an EMBL/GenBank/DDBJ whole genome shotgun (WGS) entry which is preliminary data.</text>
</comment>
<keyword evidence="15" id="KW-0131">Cell cycle</keyword>
<keyword evidence="23" id="KW-1185">Reference proteome</keyword>
<feature type="domain" description="RING-type" evidence="21">
    <location>
        <begin position="179"/>
        <end position="219"/>
    </location>
</feature>
<dbReference type="InterPro" id="IPR018957">
    <property type="entry name" value="Znf_C3HC4_RING-type"/>
</dbReference>
<dbReference type="GO" id="GO:0005634">
    <property type="term" value="C:nucleus"/>
    <property type="evidence" value="ECO:0007669"/>
    <property type="project" value="TreeGrafter"/>
</dbReference>
<dbReference type="Proteomes" id="UP000674318">
    <property type="component" value="Unassembled WGS sequence"/>
</dbReference>
<keyword evidence="10 18" id="KW-0863">Zinc-finger</keyword>
<dbReference type="KEGG" id="phet:94292840"/>
<dbReference type="InterPro" id="IPR052256">
    <property type="entry name" value="E3_ubiquitin-ligase_CHFR"/>
</dbReference>
<keyword evidence="7" id="KW-0132">Cell division</keyword>
<comment type="similarity">
    <text evidence="4">Belongs to the CHFR family.</text>
</comment>
<dbReference type="Pfam" id="PF17979">
    <property type="entry name" value="zf-CRD"/>
    <property type="match status" value="1"/>
</dbReference>
<keyword evidence="8" id="KW-0808">Transferase</keyword>
<dbReference type="InterPro" id="IPR008984">
    <property type="entry name" value="SMAD_FHA_dom_sf"/>
</dbReference>
<evidence type="ECO:0000256" key="13">
    <source>
        <dbReference type="ARBA" id="ARBA00022833"/>
    </source>
</evidence>
<evidence type="ECO:0000256" key="4">
    <source>
        <dbReference type="ARBA" id="ARBA00005797"/>
    </source>
</evidence>
<evidence type="ECO:0000256" key="10">
    <source>
        <dbReference type="ARBA" id="ARBA00022771"/>
    </source>
</evidence>
<dbReference type="UniPathway" id="UPA00143"/>
<evidence type="ECO:0000256" key="17">
    <source>
        <dbReference type="ARBA" id="ARBA00031332"/>
    </source>
</evidence>
<dbReference type="PANTHER" id="PTHR16079:SF4">
    <property type="entry name" value="E3 UBIQUITIN-PROTEIN LIGASE CHFR"/>
    <property type="match status" value="1"/>
</dbReference>
<feature type="domain" description="FHA" evidence="20">
    <location>
        <begin position="62"/>
        <end position="115"/>
    </location>
</feature>
<gene>
    <name evidence="22" type="ORF">JKF63_06815</name>
</gene>
<dbReference type="Pfam" id="PF00097">
    <property type="entry name" value="zf-C3HC4"/>
    <property type="match status" value="1"/>
</dbReference>
<protein>
    <recommendedName>
        <fullName evidence="6">E3 ubiquitin-protein ligase CHFR</fullName>
        <ecNumber evidence="5">2.3.2.27</ecNumber>
    </recommendedName>
    <alternativeName>
        <fullName evidence="17">Checkpoint with forkhead and RING finger domains protein</fullName>
    </alternativeName>
    <alternativeName>
        <fullName evidence="16">RING-type E3 ubiquitin transferase CHFR</fullName>
    </alternativeName>
</protein>
<dbReference type="GeneID" id="94292840"/>
<evidence type="ECO:0000256" key="12">
    <source>
        <dbReference type="ARBA" id="ARBA00022786"/>
    </source>
</evidence>
<dbReference type="InterPro" id="IPR017907">
    <property type="entry name" value="Znf_RING_CS"/>
</dbReference>
<dbReference type="GO" id="GO:0016567">
    <property type="term" value="P:protein ubiquitination"/>
    <property type="evidence" value="ECO:0007669"/>
    <property type="project" value="UniProtKB-UniPathway"/>
</dbReference>
<evidence type="ECO:0000256" key="5">
    <source>
        <dbReference type="ARBA" id="ARBA00012483"/>
    </source>
</evidence>
<evidence type="ECO:0000256" key="19">
    <source>
        <dbReference type="SAM" id="MobiDB-lite"/>
    </source>
</evidence>
<dbReference type="RefSeq" id="XP_067759122.1">
    <property type="nucleotide sequence ID" value="XM_067902763.1"/>
</dbReference>
<evidence type="ECO:0000256" key="16">
    <source>
        <dbReference type="ARBA" id="ARBA00029800"/>
    </source>
</evidence>
<evidence type="ECO:0000259" key="20">
    <source>
        <dbReference type="PROSITE" id="PS50006"/>
    </source>
</evidence>
<dbReference type="GO" id="GO:0051301">
    <property type="term" value="P:cell division"/>
    <property type="evidence" value="ECO:0007669"/>
    <property type="project" value="UniProtKB-KW"/>
</dbReference>
<dbReference type="InterPro" id="IPR040909">
    <property type="entry name" value="CHFR_Znf-CRD"/>
</dbReference>
<dbReference type="InterPro" id="IPR013083">
    <property type="entry name" value="Znf_RING/FYVE/PHD"/>
</dbReference>
<dbReference type="SUPFAM" id="SSF49879">
    <property type="entry name" value="SMAD/FHA domain"/>
    <property type="match status" value="1"/>
</dbReference>
<keyword evidence="9" id="KW-0479">Metal-binding</keyword>
<dbReference type="AlphaFoldDB" id="A0A836LJ66"/>
<name>A0A836LJ66_9TRYP</name>
<dbReference type="EC" id="2.3.2.27" evidence="5"/>
<evidence type="ECO:0000313" key="23">
    <source>
        <dbReference type="Proteomes" id="UP000674318"/>
    </source>
</evidence>
<proteinExistence type="inferred from homology"/>
<dbReference type="EMBL" id="JAFJZO010000009">
    <property type="protein sequence ID" value="KAG5510518.1"/>
    <property type="molecule type" value="Genomic_DNA"/>
</dbReference>
<dbReference type="SMART" id="SM00184">
    <property type="entry name" value="RING"/>
    <property type="match status" value="1"/>
</dbReference>
<evidence type="ECO:0000313" key="22">
    <source>
        <dbReference type="EMBL" id="KAG5510518.1"/>
    </source>
</evidence>
<keyword evidence="13" id="KW-0862">Zinc</keyword>
<keyword evidence="12" id="KW-0833">Ubl conjugation pathway</keyword>
<reference evidence="22 23" key="1">
    <citation type="submission" date="2021-02" db="EMBL/GenBank/DDBJ databases">
        <title>Porcisia hertigi Genome sequencing and assembly.</title>
        <authorList>
            <person name="Almutairi H."/>
            <person name="Gatherer D."/>
        </authorList>
    </citation>
    <scope>NUCLEOTIDE SEQUENCE [LARGE SCALE GENOMIC DNA]</scope>
    <source>
        <strain evidence="22 23">C119</strain>
    </source>
</reference>
<dbReference type="PANTHER" id="PTHR16079">
    <property type="entry name" value="UBIQUITIN LIGASE PROTEIN CHFR"/>
    <property type="match status" value="1"/>
</dbReference>
<dbReference type="PROSITE" id="PS50089">
    <property type="entry name" value="ZF_RING_2"/>
    <property type="match status" value="1"/>
</dbReference>
<evidence type="ECO:0000259" key="21">
    <source>
        <dbReference type="PROSITE" id="PS50089"/>
    </source>
</evidence>
<dbReference type="GO" id="GO:0006511">
    <property type="term" value="P:ubiquitin-dependent protein catabolic process"/>
    <property type="evidence" value="ECO:0007669"/>
    <property type="project" value="TreeGrafter"/>
</dbReference>
<organism evidence="22 23">
    <name type="scientific">Porcisia hertigi</name>
    <dbReference type="NCBI Taxonomy" id="2761500"/>
    <lineage>
        <taxon>Eukaryota</taxon>
        <taxon>Discoba</taxon>
        <taxon>Euglenozoa</taxon>
        <taxon>Kinetoplastea</taxon>
        <taxon>Metakinetoplastina</taxon>
        <taxon>Trypanosomatida</taxon>
        <taxon>Trypanosomatidae</taxon>
        <taxon>Leishmaniinae</taxon>
        <taxon>Porcisia</taxon>
    </lineage>
</organism>
<dbReference type="GO" id="GO:0061630">
    <property type="term" value="F:ubiquitin protein ligase activity"/>
    <property type="evidence" value="ECO:0007669"/>
    <property type="project" value="UniProtKB-EC"/>
</dbReference>
<evidence type="ECO:0000256" key="14">
    <source>
        <dbReference type="ARBA" id="ARBA00023242"/>
    </source>
</evidence>